<dbReference type="InterPro" id="IPR028349">
    <property type="entry name" value="PafC-like"/>
</dbReference>
<proteinExistence type="predicted"/>
<dbReference type="Pfam" id="PF08279">
    <property type="entry name" value="HTH_11"/>
    <property type="match status" value="1"/>
</dbReference>
<dbReference type="InterPro" id="IPR013196">
    <property type="entry name" value="HTH_11"/>
</dbReference>
<evidence type="ECO:0000313" key="4">
    <source>
        <dbReference type="EMBL" id="KOF03789.1"/>
    </source>
</evidence>
<dbReference type="PANTHER" id="PTHR34580">
    <property type="match status" value="1"/>
</dbReference>
<dbReference type="AlphaFoldDB" id="A0A0L8AN93"/>
<evidence type="ECO:0000256" key="2">
    <source>
        <dbReference type="ARBA" id="ARBA00023163"/>
    </source>
</evidence>
<dbReference type="GO" id="GO:0003700">
    <property type="term" value="F:DNA-binding transcription factor activity"/>
    <property type="evidence" value="ECO:0007669"/>
    <property type="project" value="InterPro"/>
</dbReference>
<organism evidence="4 5">
    <name type="scientific">Roseivirga seohaensis subsp. aquiponti</name>
    <dbReference type="NCBI Taxonomy" id="1566026"/>
    <lineage>
        <taxon>Bacteria</taxon>
        <taxon>Pseudomonadati</taxon>
        <taxon>Bacteroidota</taxon>
        <taxon>Cytophagia</taxon>
        <taxon>Cytophagales</taxon>
        <taxon>Roseivirgaceae</taxon>
        <taxon>Roseivirga</taxon>
    </lineage>
</organism>
<dbReference type="PROSITE" id="PS52050">
    <property type="entry name" value="WYL"/>
    <property type="match status" value="1"/>
</dbReference>
<keyword evidence="2" id="KW-0804">Transcription</keyword>
<evidence type="ECO:0000313" key="5">
    <source>
        <dbReference type="Proteomes" id="UP000036908"/>
    </source>
</evidence>
<dbReference type="Pfam" id="PF13280">
    <property type="entry name" value="WYL"/>
    <property type="match status" value="1"/>
</dbReference>
<sequence>MNRIDRLTAILVQLQSKKVVTAQEIANRFEISLRTVYRDVRALEDAGVPIGAEAGKGYFIMEGYHLPPVMFTQQEANALVLGAKLIEGQTDVSIKKNFTEAMLKIKSVLKSSEKDEIEKLESQIVVRHLPQVEKEGFPNNFLATIQQALIDKSVLRFRYYSSFSGDFTTRDIEPIGLVFYAGRWHLLAYCRLRQAPRDFRVDRLVKLEKLDETYDTGHQPSFSQFLEEIAFSTDLQEVVINIDKTVARYISEQKYSQGFVSEEVGETHIKMKFLTPSLNYTSRWVLTLGDAVEIISPAKLTAMVKERIEELQKCYSV</sequence>
<dbReference type="Proteomes" id="UP000036908">
    <property type="component" value="Unassembled WGS sequence"/>
</dbReference>
<keyword evidence="1" id="KW-0805">Transcription regulation</keyword>
<evidence type="ECO:0000256" key="1">
    <source>
        <dbReference type="ARBA" id="ARBA00023015"/>
    </source>
</evidence>
<protein>
    <recommendedName>
        <fullName evidence="3">HTH deoR-type domain-containing protein</fullName>
    </recommendedName>
</protein>
<gene>
    <name evidence="4" type="ORF">OB69_04305</name>
</gene>
<name>A0A0L8AN93_9BACT</name>
<dbReference type="OrthoDB" id="9815009at2"/>
<dbReference type="Pfam" id="PF25583">
    <property type="entry name" value="WCX"/>
    <property type="match status" value="1"/>
</dbReference>
<dbReference type="SUPFAM" id="SSF46785">
    <property type="entry name" value="Winged helix' DNA-binding domain"/>
    <property type="match status" value="1"/>
</dbReference>
<feature type="domain" description="HTH deoR-type" evidence="3">
    <location>
        <begin position="3"/>
        <end position="58"/>
    </location>
</feature>
<dbReference type="InterPro" id="IPR001034">
    <property type="entry name" value="DeoR_HTH"/>
</dbReference>
<dbReference type="Gene3D" id="1.10.10.10">
    <property type="entry name" value="Winged helix-like DNA-binding domain superfamily/Winged helix DNA-binding domain"/>
    <property type="match status" value="1"/>
</dbReference>
<dbReference type="InterPro" id="IPR051534">
    <property type="entry name" value="CBASS_pafABC_assoc_protein"/>
</dbReference>
<accession>A0A0L8AN93</accession>
<dbReference type="InterPro" id="IPR026881">
    <property type="entry name" value="WYL_dom"/>
</dbReference>
<comment type="caution">
    <text evidence="4">The sequence shown here is derived from an EMBL/GenBank/DDBJ whole genome shotgun (WGS) entry which is preliminary data.</text>
</comment>
<reference evidence="5" key="1">
    <citation type="submission" date="2014-11" db="EMBL/GenBank/DDBJ databases">
        <title>Genome sequencing of Roseivirga sp. D-25.</title>
        <authorList>
            <person name="Selvaratnam C."/>
            <person name="Thevarajoo S."/>
            <person name="Goh K.M."/>
            <person name="Eee R."/>
            <person name="Chan K.-G."/>
            <person name="Chong C.S."/>
        </authorList>
    </citation>
    <scope>NUCLEOTIDE SEQUENCE [LARGE SCALE GENOMIC DNA]</scope>
    <source>
        <strain evidence="5">D-25</strain>
    </source>
</reference>
<dbReference type="InterPro" id="IPR036390">
    <property type="entry name" value="WH_DNA-bd_sf"/>
</dbReference>
<dbReference type="InterPro" id="IPR036388">
    <property type="entry name" value="WH-like_DNA-bd_sf"/>
</dbReference>
<keyword evidence="5" id="KW-1185">Reference proteome</keyword>
<dbReference type="EMBL" id="JSVA01000005">
    <property type="protein sequence ID" value="KOF03789.1"/>
    <property type="molecule type" value="Genomic_DNA"/>
</dbReference>
<dbReference type="RefSeq" id="WP_053222468.1">
    <property type="nucleotide sequence ID" value="NZ_JSVA01000005.1"/>
</dbReference>
<dbReference type="PIRSF" id="PIRSF016838">
    <property type="entry name" value="PafC"/>
    <property type="match status" value="1"/>
</dbReference>
<dbReference type="PANTHER" id="PTHR34580:SF3">
    <property type="entry name" value="PROTEIN PAFB"/>
    <property type="match status" value="1"/>
</dbReference>
<evidence type="ECO:0000259" key="3">
    <source>
        <dbReference type="PROSITE" id="PS51000"/>
    </source>
</evidence>
<dbReference type="PATRIC" id="fig|1566026.4.peg.2684"/>
<dbReference type="PROSITE" id="PS51000">
    <property type="entry name" value="HTH_DEOR_2"/>
    <property type="match status" value="1"/>
</dbReference>
<dbReference type="InterPro" id="IPR057727">
    <property type="entry name" value="WCX_dom"/>
</dbReference>